<sequence length="31" mass="3765">MRTMSQRLPLNSMCCFHILLFQQRHLVLYAL</sequence>
<reference evidence="2" key="1">
    <citation type="submission" date="2022-11" db="UniProtKB">
        <authorList>
            <consortium name="WormBaseParasite"/>
        </authorList>
    </citation>
    <scope>IDENTIFICATION</scope>
</reference>
<dbReference type="AlphaFoldDB" id="A0A914RMZ4"/>
<keyword evidence="1" id="KW-1185">Reference proteome</keyword>
<evidence type="ECO:0000313" key="1">
    <source>
        <dbReference type="Proteomes" id="UP000887564"/>
    </source>
</evidence>
<name>A0A914RMZ4_PAREQ</name>
<dbReference type="Proteomes" id="UP000887564">
    <property type="component" value="Unplaced"/>
</dbReference>
<organism evidence="1 2">
    <name type="scientific">Parascaris equorum</name>
    <name type="common">Equine roundworm</name>
    <dbReference type="NCBI Taxonomy" id="6256"/>
    <lineage>
        <taxon>Eukaryota</taxon>
        <taxon>Metazoa</taxon>
        <taxon>Ecdysozoa</taxon>
        <taxon>Nematoda</taxon>
        <taxon>Chromadorea</taxon>
        <taxon>Rhabditida</taxon>
        <taxon>Spirurina</taxon>
        <taxon>Ascaridomorpha</taxon>
        <taxon>Ascaridoidea</taxon>
        <taxon>Ascarididae</taxon>
        <taxon>Parascaris</taxon>
    </lineage>
</organism>
<accession>A0A914RMZ4</accession>
<proteinExistence type="predicted"/>
<evidence type="ECO:0000313" key="2">
    <source>
        <dbReference type="WBParaSite" id="PEQ_0000776701-mRNA-1"/>
    </source>
</evidence>
<dbReference type="WBParaSite" id="PEQ_0000776701-mRNA-1">
    <property type="protein sequence ID" value="PEQ_0000776701-mRNA-1"/>
    <property type="gene ID" value="PEQ_0000776701"/>
</dbReference>
<protein>
    <submittedName>
        <fullName evidence="2">Uncharacterized protein</fullName>
    </submittedName>
</protein>